<dbReference type="Gene3D" id="2.30.30.930">
    <property type="match status" value="1"/>
</dbReference>
<dbReference type="GO" id="GO:0006355">
    <property type="term" value="P:regulation of DNA-templated transcription"/>
    <property type="evidence" value="ECO:0007669"/>
    <property type="project" value="UniProtKB-UniRule"/>
</dbReference>
<dbReference type="NCBIfam" id="NF003426">
    <property type="entry name" value="PRK04914.1"/>
    <property type="match status" value="1"/>
</dbReference>
<dbReference type="InterPro" id="IPR001650">
    <property type="entry name" value="Helicase_C-like"/>
</dbReference>
<dbReference type="InterPro" id="IPR023949">
    <property type="entry name" value="Helicase_RapA"/>
</dbReference>
<dbReference type="GO" id="GO:0016817">
    <property type="term" value="F:hydrolase activity, acting on acid anhydrides"/>
    <property type="evidence" value="ECO:0007669"/>
    <property type="project" value="InterPro"/>
</dbReference>
<evidence type="ECO:0000256" key="1">
    <source>
        <dbReference type="ARBA" id="ARBA00022741"/>
    </source>
</evidence>
<comment type="subunit">
    <text evidence="9">Interacts with the RNAP. Has a higher affinity for the core RNAP than for the holoenzyme. Its ATPase activity is stimulated by binding to RNAP.</text>
</comment>
<dbReference type="InterPro" id="IPR057342">
    <property type="entry name" value="DEXDc_RapA"/>
</dbReference>
<keyword evidence="2 9" id="KW-0378">Hydrolase</keyword>
<dbReference type="RefSeq" id="WP_092995712.1">
    <property type="nucleotide sequence ID" value="NZ_FMWD01000005.1"/>
</dbReference>
<dbReference type="SUPFAM" id="SSF52540">
    <property type="entry name" value="P-loop containing nucleoside triphosphate hydrolases"/>
    <property type="match status" value="2"/>
</dbReference>
<keyword evidence="13" id="KW-1185">Reference proteome</keyword>
<dbReference type="PANTHER" id="PTHR45766:SF6">
    <property type="entry name" value="SWI_SNF-RELATED MATRIX-ASSOCIATED ACTIN-DEPENDENT REGULATOR OF CHROMATIN SUBFAMILY A-LIKE PROTEIN 1"/>
    <property type="match status" value="1"/>
</dbReference>
<keyword evidence="3 9" id="KW-0347">Helicase</keyword>
<dbReference type="HAMAP" id="MF_01821">
    <property type="entry name" value="Helicase_RapA"/>
    <property type="match status" value="1"/>
</dbReference>
<dbReference type="InterPro" id="IPR040766">
    <property type="entry name" value="Tudor_2_RapA"/>
</dbReference>
<dbReference type="EC" id="3.6.4.-" evidence="9"/>
<dbReference type="STRING" id="415747.SAMN03097708_01822"/>
<feature type="short sequence motif" description="DEAH box" evidence="9">
    <location>
        <begin position="281"/>
        <end position="284"/>
    </location>
</feature>
<keyword evidence="7 9" id="KW-0010">Activator</keyword>
<dbReference type="Pfam" id="PF18339">
    <property type="entry name" value="Tudor_1_RapA"/>
    <property type="match status" value="1"/>
</dbReference>
<evidence type="ECO:0000259" key="10">
    <source>
        <dbReference type="PROSITE" id="PS51192"/>
    </source>
</evidence>
<keyword evidence="6 9" id="KW-0238">DNA-binding</keyword>
<sequence length="964" mass="108505">MHHFTPGQRWISDTELQMGLGTVLSVEPRTVTLLFLATEEVRTYARQTAPLSRAAFAPGDRVQSHEGWSLEVHSVIERDGLLTYRGRRENGDEAELPEGELDNLMQLNRPADRLFTGQIDPDRWFVLRQRTRDKAAELASSDLHGLTGARTSLIPHQLYIAHEIADRYAPRVLLADEVGLGKTIEAGLILHYQLLSERARRVLIVVPENLQHQWLVEMRRRFNLRFSLFDEGRCRAAEESENGVNPFQTEQLVLCDLSFLAEQPTRFEQALEADWDLLVVDEAHHLQWSPNAVSREYRCIEQLAKRTTGALLLTATPEQLGKEGHFARLRLLDPDRFPDFDRFVAEEQDYEPIAAAVGELLAGTPLSEVAEATLRGTVNEGDNQPLLDALTSGDIGTSGSAREELVEHLLDRHGTGRVLFRNTRAAVKGFPARQLHAIPLPLPEAYAETFSAVQTTGSRETPLLLCPERLYQSEGAATPWTRIDPRVQWLIATLKQLRSEKVVVITATMETAGDLAEALRITAGIQAALFHEGMSLLERDRSAAFFADREYGSPILICSEIGSEGRNLQFAHHLVLFDLPLNPDLLEQRIGRLDRIGQSETIHIHVPYLEETPQSVLFHWYHEGLGAFEHTCPTGHSVFVQVEPALQEALHNVDADTESLPALIAATRQLNERLLDTLHRGRDRLLEYSSCRPQRAEALTRRARTDAAASEAELLNYLEELFDAFGVELEEHSENAFIIRPGAQMQEPFPGLPEDGLTFTCHRATALANEDMEFFTWEHPLVLRGMEMVLSSERGNTAITAVKHPKITPGTLLLEGIYLLESASSRAVQSGRYLPPSRIRVVVDPQRVDHASELSESSLNTNSTAVESETAREIVNAYRQPLRDLLRHSETAARRRIPELLEQAGHRIHQILDREIDRMHALRQVNPNVREEELHYLERQREAAEKAIASAVLRLDAQRVIVAT</sequence>
<dbReference type="PANTHER" id="PTHR45766">
    <property type="entry name" value="DNA ANNEALING HELICASE AND ENDONUCLEASE ZRANB3 FAMILY MEMBER"/>
    <property type="match status" value="1"/>
</dbReference>
<evidence type="ECO:0000256" key="4">
    <source>
        <dbReference type="ARBA" id="ARBA00022840"/>
    </source>
</evidence>
<evidence type="ECO:0000256" key="5">
    <source>
        <dbReference type="ARBA" id="ARBA00023015"/>
    </source>
</evidence>
<evidence type="ECO:0000256" key="2">
    <source>
        <dbReference type="ARBA" id="ARBA00022801"/>
    </source>
</evidence>
<dbReference type="InterPro" id="IPR000330">
    <property type="entry name" value="SNF2_N"/>
</dbReference>
<protein>
    <recommendedName>
        <fullName evidence="9">RNA polymerase-associated protein RapA</fullName>
        <ecNumber evidence="9">3.6.4.-</ecNumber>
    </recommendedName>
    <alternativeName>
        <fullName evidence="9">ATP-dependent helicase HepA</fullName>
    </alternativeName>
</protein>
<keyword evidence="1 9" id="KW-0547">Nucleotide-binding</keyword>
<dbReference type="InterPro" id="IPR040765">
    <property type="entry name" value="Tudor_1_RapA"/>
</dbReference>
<feature type="domain" description="Helicase ATP-binding" evidence="10">
    <location>
        <begin position="163"/>
        <end position="335"/>
    </location>
</feature>
<dbReference type="Pfam" id="PF12137">
    <property type="entry name" value="RapA_C"/>
    <property type="match status" value="1"/>
</dbReference>
<evidence type="ECO:0000256" key="9">
    <source>
        <dbReference type="HAMAP-Rule" id="MF_01821"/>
    </source>
</evidence>
<evidence type="ECO:0000256" key="3">
    <source>
        <dbReference type="ARBA" id="ARBA00022806"/>
    </source>
</evidence>
<keyword evidence="5 9" id="KW-0805">Transcription regulation</keyword>
<proteinExistence type="inferred from homology"/>
<dbReference type="CDD" id="cd18793">
    <property type="entry name" value="SF2_C_SNF"/>
    <property type="match status" value="1"/>
</dbReference>
<dbReference type="Gene3D" id="6.10.140.2230">
    <property type="match status" value="1"/>
</dbReference>
<dbReference type="OrthoDB" id="9772064at2"/>
<dbReference type="Proteomes" id="UP000199648">
    <property type="component" value="Unassembled WGS sequence"/>
</dbReference>
<dbReference type="Pfam" id="PF00176">
    <property type="entry name" value="SNF2-rel_dom"/>
    <property type="match status" value="1"/>
</dbReference>
<evidence type="ECO:0000256" key="6">
    <source>
        <dbReference type="ARBA" id="ARBA00023125"/>
    </source>
</evidence>
<dbReference type="GO" id="GO:0004386">
    <property type="term" value="F:helicase activity"/>
    <property type="evidence" value="ECO:0007669"/>
    <property type="project" value="UniProtKB-UniRule"/>
</dbReference>
<dbReference type="Gene3D" id="3.30.360.80">
    <property type="match status" value="1"/>
</dbReference>
<dbReference type="PROSITE" id="PS51194">
    <property type="entry name" value="HELICASE_CTER"/>
    <property type="match status" value="1"/>
</dbReference>
<dbReference type="Gene3D" id="2.30.30.140">
    <property type="match status" value="1"/>
</dbReference>
<name>A0A1G5QC84_9GAMM</name>
<comment type="similarity">
    <text evidence="9">Belongs to the SNF2/RAD54 helicase family. RapA subfamily.</text>
</comment>
<feature type="binding site" evidence="9">
    <location>
        <begin position="176"/>
        <end position="183"/>
    </location>
    <ligand>
        <name>ATP</name>
        <dbReference type="ChEBI" id="CHEBI:30616"/>
    </ligand>
</feature>
<comment type="function">
    <text evidence="9">Transcription regulator that activates transcription by stimulating RNA polymerase (RNAP) recycling in case of stress conditions such as supercoiled DNA or high salt concentrations. Probably acts by releasing the RNAP, when it is trapped or immobilized on tightly supercoiled DNA. Does not activate transcription on linear DNA. Probably not involved in DNA repair.</text>
</comment>
<reference evidence="12 13" key="1">
    <citation type="submission" date="2016-10" db="EMBL/GenBank/DDBJ databases">
        <authorList>
            <person name="de Groot N.N."/>
        </authorList>
    </citation>
    <scope>NUCLEOTIDE SEQUENCE [LARGE SCALE GENOMIC DNA]</scope>
    <source>
        <strain evidence="12 13">HLD2</strain>
    </source>
</reference>
<dbReference type="InterPro" id="IPR038718">
    <property type="entry name" value="SNF2-like_sf"/>
</dbReference>
<evidence type="ECO:0000256" key="7">
    <source>
        <dbReference type="ARBA" id="ARBA00023159"/>
    </source>
</evidence>
<organism evidence="12 13">
    <name type="scientific">Thiohalomonas denitrificans</name>
    <dbReference type="NCBI Taxonomy" id="415747"/>
    <lineage>
        <taxon>Bacteria</taxon>
        <taxon>Pseudomonadati</taxon>
        <taxon>Pseudomonadota</taxon>
        <taxon>Gammaproteobacteria</taxon>
        <taxon>Thiohalomonadales</taxon>
        <taxon>Thiohalomonadaceae</taxon>
        <taxon>Thiohalomonas</taxon>
    </lineage>
</organism>
<dbReference type="AlphaFoldDB" id="A0A1G5QC84"/>
<evidence type="ECO:0000256" key="8">
    <source>
        <dbReference type="ARBA" id="ARBA00023163"/>
    </source>
</evidence>
<dbReference type="Pfam" id="PF00271">
    <property type="entry name" value="Helicase_C"/>
    <property type="match status" value="1"/>
</dbReference>
<accession>A0A1G5QC84</accession>
<dbReference type="InterPro" id="IPR027417">
    <property type="entry name" value="P-loop_NTPase"/>
</dbReference>
<dbReference type="SMART" id="SM00487">
    <property type="entry name" value="DEXDc"/>
    <property type="match status" value="1"/>
</dbReference>
<feature type="domain" description="Helicase C-terminal" evidence="11">
    <location>
        <begin position="486"/>
        <end position="646"/>
    </location>
</feature>
<dbReference type="Gene3D" id="3.40.50.10810">
    <property type="entry name" value="Tandem AAA-ATPase domain"/>
    <property type="match status" value="1"/>
</dbReference>
<dbReference type="CDD" id="cd18011">
    <property type="entry name" value="DEXDc_RapA"/>
    <property type="match status" value="1"/>
</dbReference>
<dbReference type="GO" id="GO:0003677">
    <property type="term" value="F:DNA binding"/>
    <property type="evidence" value="ECO:0007669"/>
    <property type="project" value="UniProtKB-KW"/>
</dbReference>
<evidence type="ECO:0000313" key="12">
    <source>
        <dbReference type="EMBL" id="SCZ59248.1"/>
    </source>
</evidence>
<evidence type="ECO:0000313" key="13">
    <source>
        <dbReference type="Proteomes" id="UP000199648"/>
    </source>
</evidence>
<keyword evidence="8 9" id="KW-0804">Transcription</keyword>
<dbReference type="InterPro" id="IPR014001">
    <property type="entry name" value="Helicase_ATP-bd"/>
</dbReference>
<gene>
    <name evidence="9" type="primary">rapA</name>
    <name evidence="12" type="ORF">SAMN03097708_01822</name>
</gene>
<dbReference type="Gene3D" id="6.10.140.1500">
    <property type="match status" value="1"/>
</dbReference>
<dbReference type="Pfam" id="PF18337">
    <property type="entry name" value="Tudor_RapA"/>
    <property type="match status" value="1"/>
</dbReference>
<dbReference type="EMBL" id="FMWD01000005">
    <property type="protein sequence ID" value="SCZ59248.1"/>
    <property type="molecule type" value="Genomic_DNA"/>
</dbReference>
<dbReference type="SMART" id="SM00490">
    <property type="entry name" value="HELICc"/>
    <property type="match status" value="1"/>
</dbReference>
<evidence type="ECO:0000259" key="11">
    <source>
        <dbReference type="PROSITE" id="PS51194"/>
    </source>
</evidence>
<dbReference type="PROSITE" id="PS51192">
    <property type="entry name" value="HELICASE_ATP_BIND_1"/>
    <property type="match status" value="1"/>
</dbReference>
<dbReference type="Gene3D" id="3.40.50.300">
    <property type="entry name" value="P-loop containing nucleotide triphosphate hydrolases"/>
    <property type="match status" value="1"/>
</dbReference>
<keyword evidence="4 9" id="KW-0067">ATP-binding</keyword>
<dbReference type="GO" id="GO:0005524">
    <property type="term" value="F:ATP binding"/>
    <property type="evidence" value="ECO:0007669"/>
    <property type="project" value="UniProtKB-UniRule"/>
</dbReference>
<dbReference type="InterPro" id="IPR049730">
    <property type="entry name" value="SNF2/RAD54-like_C"/>
</dbReference>
<dbReference type="InterPro" id="IPR022737">
    <property type="entry name" value="RapA_C"/>
</dbReference>